<proteinExistence type="inferred from homology"/>
<dbReference type="PANTHER" id="PTHR32001">
    <property type="entry name" value="KERATINOCYTE-ASSOCIATED PROTEIN 2"/>
    <property type="match status" value="1"/>
</dbReference>
<dbReference type="EMBL" id="WIXP02000001">
    <property type="protein sequence ID" value="KAF6216559.1"/>
    <property type="molecule type" value="Genomic_DNA"/>
</dbReference>
<dbReference type="AlphaFoldDB" id="A0A8S9Y742"/>
<evidence type="ECO:0000256" key="2">
    <source>
        <dbReference type="ARBA" id="ARBA00007279"/>
    </source>
</evidence>
<dbReference type="Proteomes" id="UP000466442">
    <property type="component" value="Linkage Group LG1"/>
</dbReference>
<sequence length="119" mass="13200">MGALKIETSFLLSTMLSILVFCIMQIQRQWFSSSQLHTILGGYLGSLLFTLLLTAIGNVESIVFGPRFHTKLFPEVVICFGLAMIASGMVHRVCTTTCCLFSLIALYYIKVNEDLSVVL</sequence>
<feature type="transmembrane region" description="Helical" evidence="6">
    <location>
        <begin position="36"/>
        <end position="56"/>
    </location>
</feature>
<reference evidence="7" key="1">
    <citation type="journal article" date="2021" name="Mol. Ecol. Resour.">
        <title>Apolygus lucorum genome provides insights into omnivorousness and mesophyll feeding.</title>
        <authorList>
            <person name="Liu Y."/>
            <person name="Liu H."/>
            <person name="Wang H."/>
            <person name="Huang T."/>
            <person name="Liu B."/>
            <person name="Yang B."/>
            <person name="Yin L."/>
            <person name="Li B."/>
            <person name="Zhang Y."/>
            <person name="Zhang S."/>
            <person name="Jiang F."/>
            <person name="Zhang X."/>
            <person name="Ren Y."/>
            <person name="Wang B."/>
            <person name="Wang S."/>
            <person name="Lu Y."/>
            <person name="Wu K."/>
            <person name="Fan W."/>
            <person name="Wang G."/>
        </authorList>
    </citation>
    <scope>NUCLEOTIDE SEQUENCE</scope>
    <source>
        <strain evidence="7">12Hb</strain>
    </source>
</reference>
<dbReference type="InterPro" id="IPR018614">
    <property type="entry name" value="KRTCAP2"/>
</dbReference>
<keyword evidence="3 6" id="KW-0812">Transmembrane</keyword>
<feature type="transmembrane region" description="Helical" evidence="6">
    <location>
        <begin position="68"/>
        <end position="86"/>
    </location>
</feature>
<comment type="subcellular location">
    <subcellularLocation>
        <location evidence="1">Membrane</location>
        <topology evidence="1">Multi-pass membrane protein</topology>
    </subcellularLocation>
</comment>
<keyword evidence="8" id="KW-1185">Reference proteome</keyword>
<evidence type="ECO:0000313" key="7">
    <source>
        <dbReference type="EMBL" id="KAF6216559.1"/>
    </source>
</evidence>
<evidence type="ECO:0000256" key="1">
    <source>
        <dbReference type="ARBA" id="ARBA00004141"/>
    </source>
</evidence>
<gene>
    <name evidence="7" type="ORF">GE061_000902</name>
</gene>
<evidence type="ECO:0000256" key="4">
    <source>
        <dbReference type="ARBA" id="ARBA00022989"/>
    </source>
</evidence>
<organism evidence="7 8">
    <name type="scientific">Apolygus lucorum</name>
    <name type="common">Small green plant bug</name>
    <name type="synonym">Lygocoris lucorum</name>
    <dbReference type="NCBI Taxonomy" id="248454"/>
    <lineage>
        <taxon>Eukaryota</taxon>
        <taxon>Metazoa</taxon>
        <taxon>Ecdysozoa</taxon>
        <taxon>Arthropoda</taxon>
        <taxon>Hexapoda</taxon>
        <taxon>Insecta</taxon>
        <taxon>Pterygota</taxon>
        <taxon>Neoptera</taxon>
        <taxon>Paraneoptera</taxon>
        <taxon>Hemiptera</taxon>
        <taxon>Heteroptera</taxon>
        <taxon>Panheteroptera</taxon>
        <taxon>Cimicomorpha</taxon>
        <taxon>Miridae</taxon>
        <taxon>Mirini</taxon>
        <taxon>Apolygus</taxon>
    </lineage>
</organism>
<keyword evidence="4 6" id="KW-1133">Transmembrane helix</keyword>
<comment type="similarity">
    <text evidence="2">Belongs to the KRTCAP2 family.</text>
</comment>
<evidence type="ECO:0008006" key="9">
    <source>
        <dbReference type="Google" id="ProtNLM"/>
    </source>
</evidence>
<evidence type="ECO:0000256" key="5">
    <source>
        <dbReference type="ARBA" id="ARBA00023136"/>
    </source>
</evidence>
<comment type="caution">
    <text evidence="7">The sequence shown here is derived from an EMBL/GenBank/DDBJ whole genome shotgun (WGS) entry which is preliminary data.</text>
</comment>
<evidence type="ECO:0000313" key="8">
    <source>
        <dbReference type="Proteomes" id="UP000466442"/>
    </source>
</evidence>
<dbReference type="GO" id="GO:0016020">
    <property type="term" value="C:membrane"/>
    <property type="evidence" value="ECO:0007669"/>
    <property type="project" value="UniProtKB-SubCell"/>
</dbReference>
<name>A0A8S9Y742_APOLU</name>
<dbReference type="OrthoDB" id="1111004at2759"/>
<accession>A0A8S9Y742</accession>
<feature type="transmembrane region" description="Helical" evidence="6">
    <location>
        <begin position="6"/>
        <end position="24"/>
    </location>
</feature>
<protein>
    <recommendedName>
        <fullName evidence="9">Dolichyl-diphosphooligosaccharide--protein glycosyltransferase subunit KCP2</fullName>
    </recommendedName>
</protein>
<dbReference type="PANTHER" id="PTHR32001:SF1">
    <property type="entry name" value="KERATINOCYTE-ASSOCIATED PROTEIN 2"/>
    <property type="match status" value="1"/>
</dbReference>
<evidence type="ECO:0000256" key="6">
    <source>
        <dbReference type="SAM" id="Phobius"/>
    </source>
</evidence>
<dbReference type="Pfam" id="PF09775">
    <property type="entry name" value="Keratin_assoc"/>
    <property type="match status" value="1"/>
</dbReference>
<evidence type="ECO:0000256" key="3">
    <source>
        <dbReference type="ARBA" id="ARBA00022692"/>
    </source>
</evidence>
<keyword evidence="5 6" id="KW-0472">Membrane</keyword>